<organism evidence="5 6">
    <name type="scientific">Paenibacillus physcomitrellae</name>
    <dbReference type="NCBI Taxonomy" id="1619311"/>
    <lineage>
        <taxon>Bacteria</taxon>
        <taxon>Bacillati</taxon>
        <taxon>Bacillota</taxon>
        <taxon>Bacilli</taxon>
        <taxon>Bacillales</taxon>
        <taxon>Paenibacillaceae</taxon>
        <taxon>Paenibacillus</taxon>
    </lineage>
</organism>
<evidence type="ECO:0000256" key="1">
    <source>
        <dbReference type="ARBA" id="ARBA00006534"/>
    </source>
</evidence>
<dbReference type="EMBL" id="BMHF01000001">
    <property type="protein sequence ID" value="GGA24071.1"/>
    <property type="molecule type" value="Genomic_DNA"/>
</dbReference>
<comment type="caution">
    <text evidence="5">The sequence shown here is derived from an EMBL/GenBank/DDBJ whole genome shotgun (WGS) entry which is preliminary data.</text>
</comment>
<dbReference type="PANTHER" id="PTHR20842:SF0">
    <property type="entry name" value="ALPHA-ASPARTYL DIPEPTIDASE"/>
    <property type="match status" value="1"/>
</dbReference>
<accession>A0ABQ1FNK3</accession>
<sequence length="214" mass="24007">MSKLVMFSDLIEDRNVELHRRLLELLGNKNPSIGYIPSSSDLERRFFSHTAEYYRGIGIHKLDYIDLDLEFHEETFSDLFAYDAIHLSGGNTFYFLELLKRRGILNALRKYAANGGILIGVSAGSILMTPTIGLAGFGEEADLSRNRTEDLQALGLVSFEFLPHWDGTEEAVDAANKYARERKVPVYMVQDGGGVVVDQQRIEQFGEVRIVTGG</sequence>
<proteinExistence type="inferred from homology"/>
<evidence type="ECO:0000256" key="3">
    <source>
        <dbReference type="ARBA" id="ARBA00022801"/>
    </source>
</evidence>
<dbReference type="Gene3D" id="3.40.50.880">
    <property type="match status" value="1"/>
</dbReference>
<dbReference type="Proteomes" id="UP000609323">
    <property type="component" value="Unassembled WGS sequence"/>
</dbReference>
<name>A0ABQ1FNK3_9BACL</name>
<keyword evidence="4" id="KW-0720">Serine protease</keyword>
<comment type="similarity">
    <text evidence="1">Belongs to the peptidase S51 family.</text>
</comment>
<dbReference type="PANTHER" id="PTHR20842">
    <property type="entry name" value="PROTEASE S51 ALPHA-ASPARTYL DIPEPTIDASE"/>
    <property type="match status" value="1"/>
</dbReference>
<evidence type="ECO:0000313" key="5">
    <source>
        <dbReference type="EMBL" id="GGA24071.1"/>
    </source>
</evidence>
<evidence type="ECO:0000313" key="6">
    <source>
        <dbReference type="Proteomes" id="UP000609323"/>
    </source>
</evidence>
<reference evidence="6" key="1">
    <citation type="journal article" date="2019" name="Int. J. Syst. Evol. Microbiol.">
        <title>The Global Catalogue of Microorganisms (GCM) 10K type strain sequencing project: providing services to taxonomists for standard genome sequencing and annotation.</title>
        <authorList>
            <consortium name="The Broad Institute Genomics Platform"/>
            <consortium name="The Broad Institute Genome Sequencing Center for Infectious Disease"/>
            <person name="Wu L."/>
            <person name="Ma J."/>
        </authorList>
    </citation>
    <scope>NUCLEOTIDE SEQUENCE [LARGE SCALE GENOMIC DNA]</scope>
    <source>
        <strain evidence="6">CGMCC 1.15044</strain>
    </source>
</reference>
<keyword evidence="3" id="KW-0378">Hydrolase</keyword>
<dbReference type="InterPro" id="IPR029062">
    <property type="entry name" value="Class_I_gatase-like"/>
</dbReference>
<dbReference type="Pfam" id="PF03575">
    <property type="entry name" value="Peptidase_S51"/>
    <property type="match status" value="1"/>
</dbReference>
<dbReference type="SUPFAM" id="SSF52317">
    <property type="entry name" value="Class I glutamine amidotransferase-like"/>
    <property type="match status" value="1"/>
</dbReference>
<gene>
    <name evidence="5" type="ORF">GCM10010917_06090</name>
</gene>
<evidence type="ECO:0000256" key="2">
    <source>
        <dbReference type="ARBA" id="ARBA00022670"/>
    </source>
</evidence>
<keyword evidence="6" id="KW-1185">Reference proteome</keyword>
<dbReference type="InterPro" id="IPR005320">
    <property type="entry name" value="Peptidase_S51"/>
</dbReference>
<dbReference type="RefSeq" id="WP_094093213.1">
    <property type="nucleotide sequence ID" value="NZ_BMHF01000001.1"/>
</dbReference>
<evidence type="ECO:0008006" key="7">
    <source>
        <dbReference type="Google" id="ProtNLM"/>
    </source>
</evidence>
<evidence type="ECO:0000256" key="4">
    <source>
        <dbReference type="ARBA" id="ARBA00022825"/>
    </source>
</evidence>
<protein>
    <recommendedName>
        <fullName evidence="7">Peptidase S51</fullName>
    </recommendedName>
</protein>
<keyword evidence="2" id="KW-0645">Protease</keyword>